<dbReference type="SUPFAM" id="SSF63825">
    <property type="entry name" value="YWTD domain"/>
    <property type="match status" value="1"/>
</dbReference>
<dbReference type="EMBL" id="DWWI01000013">
    <property type="protein sequence ID" value="HJC42194.1"/>
    <property type="molecule type" value="Genomic_DNA"/>
</dbReference>
<name>A0A9D2T1K0_9FIRM</name>
<dbReference type="AlphaFoldDB" id="A0A9D2T1K0"/>
<dbReference type="InterPro" id="IPR043765">
    <property type="entry name" value="DUF5711"/>
</dbReference>
<proteinExistence type="predicted"/>
<protein>
    <submittedName>
        <fullName evidence="2">Uncharacterized protein</fullName>
    </submittedName>
</protein>
<keyword evidence="1" id="KW-0472">Membrane</keyword>
<evidence type="ECO:0000256" key="1">
    <source>
        <dbReference type="SAM" id="Phobius"/>
    </source>
</evidence>
<keyword evidence="1" id="KW-1133">Transmembrane helix</keyword>
<feature type="transmembrane region" description="Helical" evidence="1">
    <location>
        <begin position="36"/>
        <end position="54"/>
    </location>
</feature>
<organism evidence="2 3">
    <name type="scientific">Candidatus Mediterraneibacter gallistercoris</name>
    <dbReference type="NCBI Taxonomy" id="2838671"/>
    <lineage>
        <taxon>Bacteria</taxon>
        <taxon>Bacillati</taxon>
        <taxon>Bacillota</taxon>
        <taxon>Clostridia</taxon>
        <taxon>Lachnospirales</taxon>
        <taxon>Lachnospiraceae</taxon>
        <taxon>Mediterraneibacter</taxon>
    </lineage>
</organism>
<sequence>MTQKKKPYLRILTPPDDLSEIVKKIRRLRHEKIRRILVIVILLLLAVCGTYLLMKNQVYGKARIGAQYTSDISDTSNYAQFADGIVRYNRDGVAYLNKKNEEQWIQPTQIQNPVIVVKDESFAVADNGGNSILVFSEEGLKGEIETTLPIEKIALSNQGIVSVLLRNETTPTIMTYDATGNILAEMKMSPGTTGYPTAMELSDDGNTLSVAYLYLEGTAVNSRVVYYNFGEAGQSNADNIVSSEEYDNTIMGDIFFMGGGRSVVVGDNSFVIYRGTESPAVEKEITLDQEIQSVFHSDEYIGLVLLNREKSGYELRLYNRIGEQMLSRDIPGKYDNIKVDGDEIIMFDGSRCCIVTVTGIIKFEGKLDVDAQEMFRAFGVNRYYVMSVDELQVIYLTR</sequence>
<accession>A0A9D2T1K0</accession>
<keyword evidence="1" id="KW-0812">Transmembrane</keyword>
<reference evidence="2" key="2">
    <citation type="submission" date="2021-04" db="EMBL/GenBank/DDBJ databases">
        <authorList>
            <person name="Gilroy R."/>
        </authorList>
    </citation>
    <scope>NUCLEOTIDE SEQUENCE</scope>
    <source>
        <strain evidence="2">CHK165-2605</strain>
    </source>
</reference>
<evidence type="ECO:0000313" key="3">
    <source>
        <dbReference type="Proteomes" id="UP000823895"/>
    </source>
</evidence>
<comment type="caution">
    <text evidence="2">The sequence shown here is derived from an EMBL/GenBank/DDBJ whole genome shotgun (WGS) entry which is preliminary data.</text>
</comment>
<evidence type="ECO:0000313" key="2">
    <source>
        <dbReference type="EMBL" id="HJC42194.1"/>
    </source>
</evidence>
<gene>
    <name evidence="2" type="ORF">H9756_00680</name>
</gene>
<dbReference type="Pfam" id="PF18975">
    <property type="entry name" value="DUF5711"/>
    <property type="match status" value="1"/>
</dbReference>
<reference evidence="2" key="1">
    <citation type="journal article" date="2021" name="PeerJ">
        <title>Extensive microbial diversity within the chicken gut microbiome revealed by metagenomics and culture.</title>
        <authorList>
            <person name="Gilroy R."/>
            <person name="Ravi A."/>
            <person name="Getino M."/>
            <person name="Pursley I."/>
            <person name="Horton D.L."/>
            <person name="Alikhan N.F."/>
            <person name="Baker D."/>
            <person name="Gharbi K."/>
            <person name="Hall N."/>
            <person name="Watson M."/>
            <person name="Adriaenssens E.M."/>
            <person name="Foster-Nyarko E."/>
            <person name="Jarju S."/>
            <person name="Secka A."/>
            <person name="Antonio M."/>
            <person name="Oren A."/>
            <person name="Chaudhuri R.R."/>
            <person name="La Ragione R."/>
            <person name="Hildebrand F."/>
            <person name="Pallen M.J."/>
        </authorList>
    </citation>
    <scope>NUCLEOTIDE SEQUENCE</scope>
    <source>
        <strain evidence="2">CHK165-2605</strain>
    </source>
</reference>
<dbReference type="Proteomes" id="UP000823895">
    <property type="component" value="Unassembled WGS sequence"/>
</dbReference>